<reference evidence="1" key="1">
    <citation type="submission" date="2020-04" db="EMBL/GenBank/DDBJ databases">
        <authorList>
            <person name="Chiriac C."/>
            <person name="Salcher M."/>
            <person name="Ghai R."/>
            <person name="Kavagutti S V."/>
        </authorList>
    </citation>
    <scope>NUCLEOTIDE SEQUENCE</scope>
</reference>
<name>A0A6J5P670_9CAUD</name>
<accession>A0A6J5P670</accession>
<proteinExistence type="predicted"/>
<gene>
    <name evidence="1" type="ORF">UFOVP828_101</name>
</gene>
<dbReference type="EMBL" id="LR796766">
    <property type="protein sequence ID" value="CAB4164748.1"/>
    <property type="molecule type" value="Genomic_DNA"/>
</dbReference>
<protein>
    <submittedName>
        <fullName evidence="1">Uncharacterized protein</fullName>
    </submittedName>
</protein>
<evidence type="ECO:0000313" key="1">
    <source>
        <dbReference type="EMBL" id="CAB4164748.1"/>
    </source>
</evidence>
<organism evidence="1">
    <name type="scientific">uncultured Caudovirales phage</name>
    <dbReference type="NCBI Taxonomy" id="2100421"/>
    <lineage>
        <taxon>Viruses</taxon>
        <taxon>Duplodnaviria</taxon>
        <taxon>Heunggongvirae</taxon>
        <taxon>Uroviricota</taxon>
        <taxon>Caudoviricetes</taxon>
        <taxon>Peduoviridae</taxon>
        <taxon>Maltschvirus</taxon>
        <taxon>Maltschvirus maltsch</taxon>
    </lineage>
</organism>
<sequence>MTDKPYKLSYSKADWDLINARQEMKWAAMASDVTVIKPDGTKKIIKNNVKPINAKKIKKESKHKRQQMFDGEV</sequence>